<dbReference type="EMBL" id="GL833122">
    <property type="protein sequence ID" value="EGB11643.1"/>
    <property type="molecule type" value="Genomic_DNA"/>
</dbReference>
<gene>
    <name evidence="2" type="ORF">AURANDRAFT_70852</name>
</gene>
<dbReference type="InParanoid" id="F0Y113"/>
<protein>
    <submittedName>
        <fullName evidence="2">Uncharacterized protein</fullName>
    </submittedName>
</protein>
<dbReference type="InterPro" id="IPR011989">
    <property type="entry name" value="ARM-like"/>
</dbReference>
<sequence>MVPAPEAARVALRVRREDRTRKAVHVARDAVTSFTVVRKALLGALGTDMDIWFPLPLANARPGDDAWRRVLADELAWRRAPKRAIEKPQDWADCLKAWDDGAKDRYASLARNLSNAYAVAIEDGAKRPEALLCAWEFAHESANARAATDPFLGRVVRAAEDEACRGAALRAAWMLAETDADAGTRLLKHGLADRLVMAAEACADEGAPQPARFAGRDAVGCLVALARSRPAVRDGTLAGERCVSALLRVAGADELPPEARVHAAHGLWLTFEAGGALRTWACRGGALAALGALVDARLGGACDETAAATLGLLASDGDARAAGRDDRYPGASDAFAACLDLCKRSSDNLDAFGALRVGAFAAHALAELRQEKNDGEVWDLLRELPELVVAARDAAPEEKRSAYEPVINALVAASGFALERGAPVEDLCGWVDATLGRLLPVVDRSAQLSAGYALYKLGLTPHGRSALLEEANFAKLCDALAENVWSEPLDPDVLTPVGATLERLSRDATYDPCHPDEAHCEWRDRAHTYAFCRALASVGKALRNKLREEKLAERRGPELDRNLPSSRRERGRQRGAFLMKAVRAKRQCGDVFDVVATVCVTVARLARGWATSAATHGLVREESPLLGRTTLYTLCRCIPLLLARKHGGSLAAAVSGFRVLACGADRVFRNRRGNRVDGNPVELLLDKGSLEVAVMSILKRGERWDRDRDELRPGYGDDDADDAAEAARVATEVQVRRETLEIVWKLATGRGGVLSTAGLSPALVKPLRSALRSDHAYEDSRSEDARERSRGLLAAAATTILLRFCSDSVPHAEELERLGSDVIAECLAALEPGRNDDVAKAALFSMQKMSARDHRLRLLFAARCAERLGELANRSRGADIQVEALHVLMNLSVALEACGAVARHALLPALEVAAASEPEVRAFAVSLLANLSRDARVCNRLHLHKLRVDYGHEAFARLTARRVADPRRDGARGATAWEASYGAWLLAAFDPAEDREAADGGGGDDAPPALRDVRAELAEHTASTAGLSDAAREKARAAAARHLRSAPNSLWLTTRDAPPPSPFLVRHVDDDVLRRPRPASAPAARLEDARADEDAPRTGSFRVGPAAGDAARDGVDPWAPEVAGGCAAKGWGKRCVLAPGGARNTFLFPAKGRSKFGDCETRLVAFKAVVGSRVGDGAPIYLIPRREVAARRAPPDPAPAAAGRRPLAAAARVVRALALTRNRPEPPPSSSSSSRTDDDDEPSLATTASEAADDYTAVHLYRSTRVASEVLEPGCWPDPEAPPCWPPEASDLLPESAYAVPRAATHHMPELVEAPDGDWGRLPLPELALYASKKAVVVTERRKNAVAVPLWVVDNSIFAPRKGESDAKAFYDTPKVRQRMFAKDWAYLTGLPRFPKFAARLGGAKRGKEASPAVQAALADGARRLYDRLIAAHTHYATRNSMSSNPFDVTMTSWLLFLKEARLIDERLTVEDAQRIFINCNVEHGASKELAAANDDDMLIRYEFVEAALRVIDARYGLEDAPPPGVDRAERILEAVDAFTRDHLDLLPPETFVDPDDFRREELYTEDCDRALRRHDGLLKQLHLAFALTHMVQGRPSFSLAEWYAFLTKAGILDTAASRVRARRAFVYSRTSFVDNTDARFRELSYTCFLEALCRFVGRDVPVPSDEALEEVGAGECLAEFYESLWTSSNGGDALKASHRLRRLLEPDPAMPLARKLGLVLPHAVQNLAVAHRGDLRTKLSTVRLAHALSKDQQAKWLGTPGIHITRASIDHLFVDLSQQAAKLKRRAAEKAAGGH</sequence>
<organism evidence="3">
    <name type="scientific">Aureococcus anophagefferens</name>
    <name type="common">Harmful bloom alga</name>
    <dbReference type="NCBI Taxonomy" id="44056"/>
    <lineage>
        <taxon>Eukaryota</taxon>
        <taxon>Sar</taxon>
        <taxon>Stramenopiles</taxon>
        <taxon>Ochrophyta</taxon>
        <taxon>Pelagophyceae</taxon>
        <taxon>Pelagomonadales</taxon>
        <taxon>Pelagomonadaceae</taxon>
        <taxon>Aureococcus</taxon>
    </lineage>
</organism>
<proteinExistence type="predicted"/>
<name>F0Y113_AURAN</name>
<dbReference type="GeneID" id="20227955"/>
<dbReference type="KEGG" id="aaf:AURANDRAFT_70852"/>
<dbReference type="OrthoDB" id="196566at2759"/>
<dbReference type="Proteomes" id="UP000002729">
    <property type="component" value="Unassembled WGS sequence"/>
</dbReference>
<evidence type="ECO:0000256" key="1">
    <source>
        <dbReference type="SAM" id="MobiDB-lite"/>
    </source>
</evidence>
<dbReference type="SUPFAM" id="SSF48371">
    <property type="entry name" value="ARM repeat"/>
    <property type="match status" value="2"/>
</dbReference>
<evidence type="ECO:0000313" key="2">
    <source>
        <dbReference type="EMBL" id="EGB11643.1"/>
    </source>
</evidence>
<reference evidence="2 3" key="1">
    <citation type="journal article" date="2011" name="Proc. Natl. Acad. Sci. U.S.A.">
        <title>Niche of harmful alga Aureococcus anophagefferens revealed through ecogenomics.</title>
        <authorList>
            <person name="Gobler C.J."/>
            <person name="Berry D.L."/>
            <person name="Dyhrman S.T."/>
            <person name="Wilhelm S.W."/>
            <person name="Salamov A."/>
            <person name="Lobanov A.V."/>
            <person name="Zhang Y."/>
            <person name="Collier J.L."/>
            <person name="Wurch L.L."/>
            <person name="Kustka A.B."/>
            <person name="Dill B.D."/>
            <person name="Shah M."/>
            <person name="VerBerkmoes N.C."/>
            <person name="Kuo A."/>
            <person name="Terry A."/>
            <person name="Pangilinan J."/>
            <person name="Lindquist E.A."/>
            <person name="Lucas S."/>
            <person name="Paulsen I.T."/>
            <person name="Hattenrath-Lehmann T.K."/>
            <person name="Talmage S.C."/>
            <person name="Walker E.A."/>
            <person name="Koch F."/>
            <person name="Burson A.M."/>
            <person name="Marcoval M.A."/>
            <person name="Tang Y.Z."/>
            <person name="Lecleir G.R."/>
            <person name="Coyne K.J."/>
            <person name="Berg G.M."/>
            <person name="Bertrand E.M."/>
            <person name="Saito M.A."/>
            <person name="Gladyshev V.N."/>
            <person name="Grigoriev I.V."/>
        </authorList>
    </citation>
    <scope>NUCLEOTIDE SEQUENCE [LARGE SCALE GENOMIC DNA]</scope>
    <source>
        <strain evidence="3">CCMP 1984</strain>
    </source>
</reference>
<keyword evidence="3" id="KW-1185">Reference proteome</keyword>
<dbReference type="eggNOG" id="ENOG502S345">
    <property type="taxonomic scope" value="Eukaryota"/>
</dbReference>
<accession>F0Y113</accession>
<dbReference type="Gene3D" id="1.25.10.10">
    <property type="entry name" value="Leucine-rich Repeat Variant"/>
    <property type="match status" value="1"/>
</dbReference>
<evidence type="ECO:0000313" key="3">
    <source>
        <dbReference type="Proteomes" id="UP000002729"/>
    </source>
</evidence>
<feature type="compositionally biased region" description="Basic and acidic residues" evidence="1">
    <location>
        <begin position="1085"/>
        <end position="1096"/>
    </location>
</feature>
<dbReference type="RefSeq" id="XP_009033989.1">
    <property type="nucleotide sequence ID" value="XM_009035741.1"/>
</dbReference>
<feature type="region of interest" description="Disordered" evidence="1">
    <location>
        <begin position="1218"/>
        <end position="1249"/>
    </location>
</feature>
<feature type="region of interest" description="Disordered" evidence="1">
    <location>
        <begin position="1074"/>
        <end position="1115"/>
    </location>
</feature>
<dbReference type="InterPro" id="IPR016024">
    <property type="entry name" value="ARM-type_fold"/>
</dbReference>